<accession>A0ABY4VPK6</accession>
<name>A0ABY4VPK6_9BURK</name>
<evidence type="ECO:0000313" key="1">
    <source>
        <dbReference type="EMBL" id="USE78948.1"/>
    </source>
</evidence>
<keyword evidence="2" id="KW-1185">Reference proteome</keyword>
<dbReference type="EMBL" id="CP098736">
    <property type="protein sequence ID" value="USE78948.1"/>
    <property type="molecule type" value="Genomic_DNA"/>
</dbReference>
<organism evidence="1 2">
    <name type="scientific">Cupriavidus gilardii</name>
    <dbReference type="NCBI Taxonomy" id="82541"/>
    <lineage>
        <taxon>Bacteria</taxon>
        <taxon>Pseudomonadati</taxon>
        <taxon>Pseudomonadota</taxon>
        <taxon>Betaproteobacteria</taxon>
        <taxon>Burkholderiales</taxon>
        <taxon>Burkholderiaceae</taxon>
        <taxon>Cupriavidus</taxon>
    </lineage>
</organism>
<reference evidence="1" key="1">
    <citation type="submission" date="2022-06" db="EMBL/GenBank/DDBJ databases">
        <title>Complete genome sequence and characterization of Cupriavidus gilardii QJ1 isolated from contaminating cells.</title>
        <authorList>
            <person name="Qi J."/>
        </authorList>
    </citation>
    <scope>NUCLEOTIDE SEQUENCE</scope>
    <source>
        <strain evidence="1">QJ1</strain>
    </source>
</reference>
<protein>
    <submittedName>
        <fullName evidence="1">Uncharacterized protein</fullName>
    </submittedName>
</protein>
<gene>
    <name evidence="1" type="ORF">NDR89_20135</name>
</gene>
<proteinExistence type="predicted"/>
<dbReference type="RefSeq" id="WP_252252684.1">
    <property type="nucleotide sequence ID" value="NZ_CP098736.1"/>
</dbReference>
<sequence>MKVKRIRTVRARRNRVVTDKLRIAPDWVPSSKNVNALPRPLRDYIHRLIAFDPQHYVRKVAMLQDHIRMVEADNKRLRQMAEWNREDAERYRTFCAAGWPMCFLGTEYPDKAALDAAIDAVTKTNKENT</sequence>
<dbReference type="Proteomes" id="UP001056648">
    <property type="component" value="Chromosome 2"/>
</dbReference>
<evidence type="ECO:0000313" key="2">
    <source>
        <dbReference type="Proteomes" id="UP001056648"/>
    </source>
</evidence>